<feature type="transmembrane region" description="Helical" evidence="3">
    <location>
        <begin position="27"/>
        <end position="46"/>
    </location>
</feature>
<dbReference type="Proteomes" id="UP001432014">
    <property type="component" value="Chromosome"/>
</dbReference>
<feature type="domain" description="PPM-type phosphatase" evidence="4">
    <location>
        <begin position="152"/>
        <end position="375"/>
    </location>
</feature>
<reference evidence="5 6" key="1">
    <citation type="submission" date="2022-10" db="EMBL/GenBank/DDBJ databases">
        <title>The complete genomes of actinobacterial strains from the NBC collection.</title>
        <authorList>
            <person name="Joergensen T.S."/>
            <person name="Alvarez Arevalo M."/>
            <person name="Sterndorff E.B."/>
            <person name="Faurdal D."/>
            <person name="Vuksanovic O."/>
            <person name="Mourched A.-S."/>
            <person name="Charusanti P."/>
            <person name="Shaw S."/>
            <person name="Blin K."/>
            <person name="Weber T."/>
        </authorList>
    </citation>
    <scope>NUCLEOTIDE SEQUENCE [LARGE SCALE GENOMIC DNA]</scope>
    <source>
        <strain evidence="5 6">NBC_01247</strain>
    </source>
</reference>
<proteinExistence type="predicted"/>
<dbReference type="InterPro" id="IPR001932">
    <property type="entry name" value="PPM-type_phosphatase-like_dom"/>
</dbReference>
<feature type="transmembrane region" description="Helical" evidence="3">
    <location>
        <begin position="100"/>
        <end position="117"/>
    </location>
</feature>
<dbReference type="SUPFAM" id="SSF81606">
    <property type="entry name" value="PP2C-like"/>
    <property type="match status" value="1"/>
</dbReference>
<organism evidence="5 6">
    <name type="scientific">Kitasatospora herbaricolor</name>
    <dbReference type="NCBI Taxonomy" id="68217"/>
    <lineage>
        <taxon>Bacteria</taxon>
        <taxon>Bacillati</taxon>
        <taxon>Actinomycetota</taxon>
        <taxon>Actinomycetes</taxon>
        <taxon>Kitasatosporales</taxon>
        <taxon>Streptomycetaceae</taxon>
        <taxon>Kitasatospora</taxon>
    </lineage>
</organism>
<name>A0ABZ1W3T0_9ACTN</name>
<keyword evidence="3" id="KW-0812">Transmembrane</keyword>
<dbReference type="Pfam" id="PF07228">
    <property type="entry name" value="SpoIIE"/>
    <property type="match status" value="1"/>
</dbReference>
<dbReference type="EMBL" id="CP108482">
    <property type="protein sequence ID" value="WUS55474.1"/>
    <property type="molecule type" value="Genomic_DNA"/>
</dbReference>
<dbReference type="PANTHER" id="PTHR43156:SF2">
    <property type="entry name" value="STAGE II SPORULATION PROTEIN E"/>
    <property type="match status" value="1"/>
</dbReference>
<evidence type="ECO:0000313" key="5">
    <source>
        <dbReference type="EMBL" id="WUS55474.1"/>
    </source>
</evidence>
<evidence type="ECO:0000256" key="1">
    <source>
        <dbReference type="ARBA" id="ARBA00022801"/>
    </source>
</evidence>
<feature type="compositionally biased region" description="Basic and acidic residues" evidence="2">
    <location>
        <begin position="407"/>
        <end position="426"/>
    </location>
</feature>
<dbReference type="InterPro" id="IPR052016">
    <property type="entry name" value="Bact_Sigma-Reg"/>
</dbReference>
<dbReference type="InterPro" id="IPR036457">
    <property type="entry name" value="PPM-type-like_dom_sf"/>
</dbReference>
<dbReference type="SMART" id="SM00331">
    <property type="entry name" value="PP2C_SIG"/>
    <property type="match status" value="1"/>
</dbReference>
<evidence type="ECO:0000256" key="2">
    <source>
        <dbReference type="SAM" id="MobiDB-lite"/>
    </source>
</evidence>
<gene>
    <name evidence="5" type="ORF">OG469_08085</name>
</gene>
<accession>A0ABZ1W3T0</accession>
<dbReference type="Gene3D" id="3.60.40.10">
    <property type="entry name" value="PPM-type phosphatase domain"/>
    <property type="match status" value="1"/>
</dbReference>
<feature type="compositionally biased region" description="Basic and acidic residues" evidence="2">
    <location>
        <begin position="378"/>
        <end position="397"/>
    </location>
</feature>
<protein>
    <submittedName>
        <fullName evidence="5">Serine/threonine-protein phosphatase</fullName>
    </submittedName>
</protein>
<evidence type="ECO:0000313" key="6">
    <source>
        <dbReference type="Proteomes" id="UP001432014"/>
    </source>
</evidence>
<keyword evidence="3" id="KW-1133">Transmembrane helix</keyword>
<evidence type="ECO:0000256" key="3">
    <source>
        <dbReference type="SAM" id="Phobius"/>
    </source>
</evidence>
<feature type="region of interest" description="Disordered" evidence="2">
    <location>
        <begin position="376"/>
        <end position="426"/>
    </location>
</feature>
<evidence type="ECO:0000259" key="4">
    <source>
        <dbReference type="SMART" id="SM00331"/>
    </source>
</evidence>
<sequence length="426" mass="45923">MPQTRGGGTARIPGIWRWRPPPAVRTWSWWLPFVLAVLAVLLDLAFHSREPLSFLLVAVPPLAAATRGPRPVAVITAGCILLELAMASRRPGHLDEQHHLALYGATALIGVAAVALARQRVRAQTRLIRARSVAEAVQLTLLRPVPERVGPLRAAGFYEAGERGALVGGDLYDLCETPFGVRVIIGDVRGKGLDAVQTVSAVLGSFRVSAHEWADLSSLAQRLELSIARNSPRAACDAELFVTALLLEFPAGAGEVRIVDRGHPPPVLVGKDGAQWLRTSPHLPLGLGALAPSGCEITTHPLEPGDVIVLYTDGVSEARNTAGVFYPVLEQLAGRFAGRQLPDPELVAAFVRSDADCWSAGAEGEDDRALLALAVRPGPDDGHPRGEGGVRDERWVDDWEDEWDEGWAERWDEGPDGTDTRPDRAR</sequence>
<dbReference type="RefSeq" id="WP_329499855.1">
    <property type="nucleotide sequence ID" value="NZ_CP108460.1"/>
</dbReference>
<dbReference type="PANTHER" id="PTHR43156">
    <property type="entry name" value="STAGE II SPORULATION PROTEIN E-RELATED"/>
    <property type="match status" value="1"/>
</dbReference>
<keyword evidence="6" id="KW-1185">Reference proteome</keyword>
<keyword evidence="3" id="KW-0472">Membrane</keyword>
<keyword evidence="1" id="KW-0378">Hydrolase</keyword>